<name>A0ACC0G793_9ERIC</name>
<reference evidence="1 2" key="1">
    <citation type="journal article" date="2022" name="Plant J.">
        <title>Chromosome-level genome of Camellia lanceoleosa provides a valuable resource for understanding genome evolution and self-incompatibility.</title>
        <authorList>
            <person name="Gong W."/>
            <person name="Xiao S."/>
            <person name="Wang L."/>
            <person name="Liao Z."/>
            <person name="Chang Y."/>
            <person name="Mo W."/>
            <person name="Hu G."/>
            <person name="Li W."/>
            <person name="Zhao G."/>
            <person name="Zhu H."/>
            <person name="Hu X."/>
            <person name="Ji K."/>
            <person name="Xiang X."/>
            <person name="Song Q."/>
            <person name="Yuan D."/>
            <person name="Jin S."/>
            <person name="Zhang L."/>
        </authorList>
    </citation>
    <scope>NUCLEOTIDE SEQUENCE [LARGE SCALE GENOMIC DNA]</scope>
    <source>
        <strain evidence="1">SQ_2022a</strain>
    </source>
</reference>
<evidence type="ECO:0000313" key="2">
    <source>
        <dbReference type="Proteomes" id="UP001060215"/>
    </source>
</evidence>
<accession>A0ACC0G793</accession>
<keyword evidence="2" id="KW-1185">Reference proteome</keyword>
<dbReference type="Proteomes" id="UP001060215">
    <property type="component" value="Chromosome 10"/>
</dbReference>
<comment type="caution">
    <text evidence="1">The sequence shown here is derived from an EMBL/GenBank/DDBJ whole genome shotgun (WGS) entry which is preliminary data.</text>
</comment>
<evidence type="ECO:0000313" key="1">
    <source>
        <dbReference type="EMBL" id="KAI7996885.1"/>
    </source>
</evidence>
<sequence length="418" mass="47273">MGEIKNQNSGPSSEEGTDPPKSKRLYQVWKGRNKFLCGGRLIFGPDGASLFLSTFLIGAPAMTFCIKMLMGIRETEPLYGHTVLLVGFILTVLNLIFLFMTSGRNPGIVPRNSRPPELDDSLDLNTPSMEWVNSATPNLKLPRTKDILINGHIVKVKYCDTCLLYRPPRASHCSICNNCVERFDHHCPWVGQCIGIRNYRFFILFISSSTLLCIYVFTFSLINIMRPKNNLLNNMSGDIVSVALIVYCFIAVWFVGGLTVFHFYLICTNQTTYENFRYRYDKKENPFNNGIMKNLKEIFLSKTPPSAINFREWVVEEADPIMESINQKFGRGMISSKDKLDIEMGGVLSKDGGILIPNILQNLDYAGIDDNLKKEGGGDNAFDPLFSPTKEEHRHSQWSPNNRYSTSVDERSEDGSSH</sequence>
<protein>
    <submittedName>
        <fullName evidence="1">Uncharacterized protein</fullName>
    </submittedName>
</protein>
<gene>
    <name evidence="1" type="ORF">LOK49_LG10G02497</name>
</gene>
<proteinExistence type="predicted"/>
<dbReference type="EMBL" id="CM045767">
    <property type="protein sequence ID" value="KAI7996885.1"/>
    <property type="molecule type" value="Genomic_DNA"/>
</dbReference>
<organism evidence="1 2">
    <name type="scientific">Camellia lanceoleosa</name>
    <dbReference type="NCBI Taxonomy" id="1840588"/>
    <lineage>
        <taxon>Eukaryota</taxon>
        <taxon>Viridiplantae</taxon>
        <taxon>Streptophyta</taxon>
        <taxon>Embryophyta</taxon>
        <taxon>Tracheophyta</taxon>
        <taxon>Spermatophyta</taxon>
        <taxon>Magnoliopsida</taxon>
        <taxon>eudicotyledons</taxon>
        <taxon>Gunneridae</taxon>
        <taxon>Pentapetalae</taxon>
        <taxon>asterids</taxon>
        <taxon>Ericales</taxon>
        <taxon>Theaceae</taxon>
        <taxon>Camellia</taxon>
    </lineage>
</organism>